<feature type="domain" description="N-acetyltransferase" evidence="1">
    <location>
        <begin position="12"/>
        <end position="139"/>
    </location>
</feature>
<dbReference type="SUPFAM" id="SSF55729">
    <property type="entry name" value="Acyl-CoA N-acyltransferases (Nat)"/>
    <property type="match status" value="1"/>
</dbReference>
<dbReference type="GeneID" id="96872306"/>
<gene>
    <name evidence="2" type="ORF">VSVS05_02660</name>
</gene>
<keyword evidence="3" id="KW-1185">Reference proteome</keyword>
<dbReference type="PANTHER" id="PTHR43415">
    <property type="entry name" value="SPERMIDINE N(1)-ACETYLTRANSFERASE"/>
    <property type="match status" value="1"/>
</dbReference>
<accession>A0A1C7FDC6</accession>
<evidence type="ECO:0000313" key="2">
    <source>
        <dbReference type="EMBL" id="ANU37738.1"/>
    </source>
</evidence>
<reference evidence="2 3" key="1">
    <citation type="submission" date="2016-07" db="EMBL/GenBank/DDBJ databases">
        <title>Genome sequencing of Vibrio scophthalmi strain VS-05, an isolated from Paralichthys olivaceus.</title>
        <authorList>
            <person name="Han H.-J."/>
        </authorList>
    </citation>
    <scope>NUCLEOTIDE SEQUENCE [LARGE SCALE GENOMIC DNA]</scope>
    <source>
        <strain evidence="2 3">VS-05</strain>
    </source>
</reference>
<name>A0A1C7FDC6_9VIBR</name>
<dbReference type="Proteomes" id="UP000092528">
    <property type="component" value="Chromosome 1"/>
</dbReference>
<sequence length="180" mass="20679">MKSEIVGKCVSLRLVKFSDAEFIVKLRNTEKNSKYINETSNEIQAQVEWMMRDAENLTSHYFIIEDSKSQPIGTISIYNVDGSRGEFGRWICSGNVLQSLESALLIHHYAFEELKLIEVYTRTLAENKKVVNFHRHFGAILAQEPVFDSEYGKKIYSGLVTDKMFNKISERCQKMIGALL</sequence>
<proteinExistence type="predicted"/>
<dbReference type="AlphaFoldDB" id="A0A1C7FDC6"/>
<dbReference type="RefSeq" id="WP_065545845.1">
    <property type="nucleotide sequence ID" value="NZ_CP016414.1"/>
</dbReference>
<evidence type="ECO:0000259" key="1">
    <source>
        <dbReference type="Pfam" id="PF13302"/>
    </source>
</evidence>
<dbReference type="PANTHER" id="PTHR43415:SF3">
    <property type="entry name" value="GNAT-FAMILY ACETYLTRANSFERASE"/>
    <property type="match status" value="1"/>
</dbReference>
<dbReference type="EMBL" id="CP016414">
    <property type="protein sequence ID" value="ANU37738.1"/>
    <property type="molecule type" value="Genomic_DNA"/>
</dbReference>
<dbReference type="Gene3D" id="3.40.630.30">
    <property type="match status" value="1"/>
</dbReference>
<dbReference type="GO" id="GO:0016747">
    <property type="term" value="F:acyltransferase activity, transferring groups other than amino-acyl groups"/>
    <property type="evidence" value="ECO:0007669"/>
    <property type="project" value="InterPro"/>
</dbReference>
<dbReference type="Pfam" id="PF13302">
    <property type="entry name" value="Acetyltransf_3"/>
    <property type="match status" value="1"/>
</dbReference>
<dbReference type="InterPro" id="IPR016181">
    <property type="entry name" value="Acyl_CoA_acyltransferase"/>
</dbReference>
<evidence type="ECO:0000313" key="3">
    <source>
        <dbReference type="Proteomes" id="UP000092528"/>
    </source>
</evidence>
<organism evidence="2 3">
    <name type="scientific">Vibrio scophthalmi</name>
    <dbReference type="NCBI Taxonomy" id="45658"/>
    <lineage>
        <taxon>Bacteria</taxon>
        <taxon>Pseudomonadati</taxon>
        <taxon>Pseudomonadota</taxon>
        <taxon>Gammaproteobacteria</taxon>
        <taxon>Vibrionales</taxon>
        <taxon>Vibrionaceae</taxon>
        <taxon>Vibrio</taxon>
    </lineage>
</organism>
<protein>
    <recommendedName>
        <fullName evidence="1">N-acetyltransferase domain-containing protein</fullName>
    </recommendedName>
</protein>
<dbReference type="InterPro" id="IPR000182">
    <property type="entry name" value="GNAT_dom"/>
</dbReference>